<name>A0A852VWA3_9MICO</name>
<gene>
    <name evidence="5" type="ORF">BJY20_001936</name>
</gene>
<evidence type="ECO:0000256" key="1">
    <source>
        <dbReference type="ARBA" id="ARBA00022603"/>
    </source>
</evidence>
<evidence type="ECO:0000259" key="4">
    <source>
        <dbReference type="Pfam" id="PF13649"/>
    </source>
</evidence>
<dbReference type="GO" id="GO:0008757">
    <property type="term" value="F:S-adenosylmethionine-dependent methyltransferase activity"/>
    <property type="evidence" value="ECO:0007669"/>
    <property type="project" value="InterPro"/>
</dbReference>
<accession>A0A852VWA3</accession>
<dbReference type="RefSeq" id="WP_185991340.1">
    <property type="nucleotide sequence ID" value="NZ_JACCAE010000001.1"/>
</dbReference>
<keyword evidence="2 5" id="KW-0808">Transferase</keyword>
<dbReference type="EMBL" id="JACCAE010000001">
    <property type="protein sequence ID" value="NYF98544.1"/>
    <property type="molecule type" value="Genomic_DNA"/>
</dbReference>
<dbReference type="SUPFAM" id="SSF53335">
    <property type="entry name" value="S-adenosyl-L-methionine-dependent methyltransferases"/>
    <property type="match status" value="1"/>
</dbReference>
<evidence type="ECO:0000313" key="5">
    <source>
        <dbReference type="EMBL" id="NYF98544.1"/>
    </source>
</evidence>
<dbReference type="Pfam" id="PF13649">
    <property type="entry name" value="Methyltransf_25"/>
    <property type="match status" value="1"/>
</dbReference>
<dbReference type="PANTHER" id="PTHR43464:SF19">
    <property type="entry name" value="UBIQUINONE BIOSYNTHESIS O-METHYLTRANSFERASE, MITOCHONDRIAL"/>
    <property type="match status" value="1"/>
</dbReference>
<dbReference type="GO" id="GO:0032259">
    <property type="term" value="P:methylation"/>
    <property type="evidence" value="ECO:0007669"/>
    <property type="project" value="UniProtKB-KW"/>
</dbReference>
<dbReference type="CDD" id="cd02440">
    <property type="entry name" value="AdoMet_MTases"/>
    <property type="match status" value="1"/>
</dbReference>
<evidence type="ECO:0000256" key="2">
    <source>
        <dbReference type="ARBA" id="ARBA00022679"/>
    </source>
</evidence>
<reference evidence="5 6" key="1">
    <citation type="submission" date="2020-07" db="EMBL/GenBank/DDBJ databases">
        <title>Sequencing the genomes of 1000 actinobacteria strains.</title>
        <authorList>
            <person name="Klenk H.-P."/>
        </authorList>
    </citation>
    <scope>NUCLEOTIDE SEQUENCE [LARGE SCALE GENOMIC DNA]</scope>
    <source>
        <strain evidence="5 6">DSM 26154</strain>
    </source>
</reference>
<keyword evidence="3" id="KW-0949">S-adenosyl-L-methionine</keyword>
<evidence type="ECO:0000256" key="3">
    <source>
        <dbReference type="ARBA" id="ARBA00022691"/>
    </source>
</evidence>
<dbReference type="Gene3D" id="3.40.50.150">
    <property type="entry name" value="Vaccinia Virus protein VP39"/>
    <property type="match status" value="1"/>
</dbReference>
<evidence type="ECO:0000313" key="6">
    <source>
        <dbReference type="Proteomes" id="UP000554054"/>
    </source>
</evidence>
<dbReference type="AlphaFoldDB" id="A0A852VWA3"/>
<protein>
    <submittedName>
        <fullName evidence="5">SAM-dependent methyltransferase</fullName>
    </submittedName>
</protein>
<dbReference type="InterPro" id="IPR029063">
    <property type="entry name" value="SAM-dependent_MTases_sf"/>
</dbReference>
<keyword evidence="6" id="KW-1185">Reference proteome</keyword>
<dbReference type="InterPro" id="IPR041698">
    <property type="entry name" value="Methyltransf_25"/>
</dbReference>
<sequence>MNTDTNAAARSADTALQARINDYWDHRARVYDEAQHREGRDVVDRDLWGRVWASALPPAPARVLDLGTGSGHAAFVLADLGHDVTGVDSSAGMLEIARARTAGTKGASPTFVLGDAVDPPVAGGFDVVVSRYLMWTLREPLTALQRWRALLRPGGVLAVVDSTWFDAGLEGSPSEFIDSYAAVMDDLPLASAESIGATAEVVTAAGFTDVTTRPLTDVLEVDRRLGVAPGHRPRLQYLVHGTA</sequence>
<proteinExistence type="predicted"/>
<dbReference type="Proteomes" id="UP000554054">
    <property type="component" value="Unassembled WGS sequence"/>
</dbReference>
<keyword evidence="1 5" id="KW-0489">Methyltransferase</keyword>
<feature type="domain" description="Methyltransferase" evidence="4">
    <location>
        <begin position="63"/>
        <end position="155"/>
    </location>
</feature>
<organism evidence="5 6">
    <name type="scientific">Janibacter cremeus</name>
    <dbReference type="NCBI Taxonomy" id="1285192"/>
    <lineage>
        <taxon>Bacteria</taxon>
        <taxon>Bacillati</taxon>
        <taxon>Actinomycetota</taxon>
        <taxon>Actinomycetes</taxon>
        <taxon>Micrococcales</taxon>
        <taxon>Intrasporangiaceae</taxon>
        <taxon>Janibacter</taxon>
    </lineage>
</organism>
<dbReference type="PANTHER" id="PTHR43464">
    <property type="entry name" value="METHYLTRANSFERASE"/>
    <property type="match status" value="1"/>
</dbReference>
<comment type="caution">
    <text evidence="5">The sequence shown here is derived from an EMBL/GenBank/DDBJ whole genome shotgun (WGS) entry which is preliminary data.</text>
</comment>